<dbReference type="InterPro" id="IPR010191">
    <property type="entry name" value="IMP_cyclohydrolase"/>
</dbReference>
<evidence type="ECO:0000256" key="1">
    <source>
        <dbReference type="ARBA" id="ARBA00022755"/>
    </source>
</evidence>
<dbReference type="GO" id="GO:0003937">
    <property type="term" value="F:IMP cyclohydrolase activity"/>
    <property type="evidence" value="ECO:0007669"/>
    <property type="project" value="UniProtKB-UniRule"/>
</dbReference>
<dbReference type="PIRSF" id="PIRSF004866">
    <property type="entry name" value="IMP_cclhdr_arch"/>
    <property type="match status" value="1"/>
</dbReference>
<dbReference type="Proteomes" id="UP000320766">
    <property type="component" value="Unassembled WGS sequence"/>
</dbReference>
<evidence type="ECO:0000256" key="3">
    <source>
        <dbReference type="HAMAP-Rule" id="MF_00705"/>
    </source>
</evidence>
<evidence type="ECO:0000256" key="2">
    <source>
        <dbReference type="ARBA" id="ARBA00022801"/>
    </source>
</evidence>
<feature type="domain" description="Inosine monophosphate cyclohydrolase-like" evidence="5">
    <location>
        <begin position="2"/>
        <end position="185"/>
    </location>
</feature>
<protein>
    <recommendedName>
        <fullName evidence="3 4">IMP cyclohydrolase</fullName>
        <ecNumber evidence="3 4">3.5.4.10</ecNumber>
    </recommendedName>
    <alternativeName>
        <fullName evidence="3">IMP synthase</fullName>
    </alternativeName>
    <alternativeName>
        <fullName evidence="3">Inosinicase</fullName>
    </alternativeName>
</protein>
<dbReference type="SUPFAM" id="SSF75569">
    <property type="entry name" value="Archaeal IMP cyclohydrolase PurO"/>
    <property type="match status" value="1"/>
</dbReference>
<comment type="function">
    <text evidence="3">Catalyzes the cyclization of 5-formylamidoimidazole-4-carboxamide ribonucleotide to IMP.</text>
</comment>
<dbReference type="GO" id="GO:0006189">
    <property type="term" value="P:'de novo' IMP biosynthetic process"/>
    <property type="evidence" value="ECO:0007669"/>
    <property type="project" value="UniProtKB-UniRule"/>
</dbReference>
<comment type="catalytic activity">
    <reaction evidence="3">
        <text>IMP + H2O = 5-formamido-1-(5-phospho-D-ribosyl)imidazole-4-carboxamide</text>
        <dbReference type="Rhea" id="RHEA:18445"/>
        <dbReference type="ChEBI" id="CHEBI:15377"/>
        <dbReference type="ChEBI" id="CHEBI:58053"/>
        <dbReference type="ChEBI" id="CHEBI:58467"/>
        <dbReference type="EC" id="3.5.4.10"/>
    </reaction>
</comment>
<accession>A0A520KW24</accession>
<evidence type="ECO:0000256" key="4">
    <source>
        <dbReference type="NCBIfam" id="TIGR01922"/>
    </source>
</evidence>
<dbReference type="EMBL" id="RXIL01000101">
    <property type="protein sequence ID" value="RZN68637.1"/>
    <property type="molecule type" value="Genomic_DNA"/>
</dbReference>
<comment type="similarity">
    <text evidence="3">Belongs to the archaeal IMP cyclohydrolase family.</text>
</comment>
<evidence type="ECO:0000313" key="7">
    <source>
        <dbReference type="Proteomes" id="UP000320766"/>
    </source>
</evidence>
<dbReference type="InterPro" id="IPR020600">
    <property type="entry name" value="IMP_cyclohydrolase-like"/>
</dbReference>
<comment type="pathway">
    <text evidence="3">Purine metabolism; IMP biosynthesis via de novo pathway; IMP from 5-formamido-1-(5-phospho-D-ribosyl)imidazole-4-carboxamide: step 1/1.</text>
</comment>
<dbReference type="EC" id="3.5.4.10" evidence="3 4"/>
<evidence type="ECO:0000259" key="5">
    <source>
        <dbReference type="Pfam" id="PF07826"/>
    </source>
</evidence>
<name>A0A520KW24_9EURY</name>
<dbReference type="Pfam" id="PF07826">
    <property type="entry name" value="IMP_cyclohyd"/>
    <property type="match status" value="1"/>
</dbReference>
<keyword evidence="2 3" id="KW-0378">Hydrolase</keyword>
<organism evidence="6 7">
    <name type="scientific">Candidatus Methanolliviera hydrocarbonicum</name>
    <dbReference type="NCBI Taxonomy" id="2491085"/>
    <lineage>
        <taxon>Archaea</taxon>
        <taxon>Methanobacteriati</taxon>
        <taxon>Methanobacteriota</taxon>
        <taxon>Candidatus Methanoliparia</taxon>
        <taxon>Candidatus Methanoliparales</taxon>
        <taxon>Candidatus Methanollivieraceae</taxon>
        <taxon>Candidatus Methanolliviera</taxon>
    </lineage>
</organism>
<dbReference type="HAMAP" id="MF_00705">
    <property type="entry name" value="IMP_cyclohydrol"/>
    <property type="match status" value="1"/>
</dbReference>
<reference evidence="6 7" key="1">
    <citation type="journal article" date="2019" name="Nat. Microbiol.">
        <title>Wide diversity of methane and short-chain alkane metabolisms in uncultured archaea.</title>
        <authorList>
            <person name="Borrel G."/>
            <person name="Adam P.S."/>
            <person name="McKay L.J."/>
            <person name="Chen L.X."/>
            <person name="Sierra-Garcia I.N."/>
            <person name="Sieber C.M."/>
            <person name="Letourneur Q."/>
            <person name="Ghozlane A."/>
            <person name="Andersen G.L."/>
            <person name="Li W.J."/>
            <person name="Hallam S.J."/>
            <person name="Muyzer G."/>
            <person name="de Oliveira V.M."/>
            <person name="Inskeep W.P."/>
            <person name="Banfield J.F."/>
            <person name="Gribaldo S."/>
        </authorList>
    </citation>
    <scope>NUCLEOTIDE SEQUENCE [LARGE SCALE GENOMIC DNA]</scope>
    <source>
        <strain evidence="6">NM1b</strain>
    </source>
</reference>
<evidence type="ECO:0000313" key="6">
    <source>
        <dbReference type="EMBL" id="RZN68637.1"/>
    </source>
</evidence>
<proteinExistence type="inferred from homology"/>
<dbReference type="AlphaFoldDB" id="A0A520KW24"/>
<dbReference type="NCBIfam" id="TIGR01922">
    <property type="entry name" value="purO_arch"/>
    <property type="match status" value="1"/>
</dbReference>
<sequence length="192" mass="21606">MYLGRAVIAGYPQKSEIFLGYVLASRSFPDRRAEIRDDLIKIIPEKSYENPYISYNCIKIVGDKAVVSNGSHTDMIADKLELGYPGKDALVLSLLTADYERDEYNTPRIAAAFDGKELYVGIVMKDKLSVEKILEGESRLVSTYEKTSPEEIKINGRSAEEIAKEIYKLKYEKIICSASAYRKKGGFKLAIQ</sequence>
<keyword evidence="1 3" id="KW-0658">Purine biosynthesis</keyword>
<dbReference type="InterPro" id="IPR036795">
    <property type="entry name" value="IMP_cyclohydrolase-like_sf"/>
</dbReference>
<dbReference type="UniPathway" id="UPA00074">
    <property type="reaction ID" value="UER00135"/>
</dbReference>
<dbReference type="Gene3D" id="3.60.20.20">
    <property type="entry name" value="Inosine monophosphate cyclohydrolase-like"/>
    <property type="match status" value="1"/>
</dbReference>
<dbReference type="NCBIfam" id="NF003167">
    <property type="entry name" value="PRK04151.1"/>
    <property type="match status" value="1"/>
</dbReference>
<gene>
    <name evidence="3" type="primary">purO</name>
    <name evidence="6" type="ORF">EF807_05615</name>
</gene>
<comment type="caution">
    <text evidence="6">The sequence shown here is derived from an EMBL/GenBank/DDBJ whole genome shotgun (WGS) entry which is preliminary data.</text>
</comment>